<name>A0ABP0J5T0_9DINO</name>
<dbReference type="InterPro" id="IPR020464">
    <property type="entry name" value="LanC-like_prot_euk"/>
</dbReference>
<evidence type="ECO:0000256" key="1">
    <source>
        <dbReference type="ARBA" id="ARBA00007179"/>
    </source>
</evidence>
<dbReference type="SUPFAM" id="SSF158745">
    <property type="entry name" value="LanC-like"/>
    <property type="match status" value="1"/>
</dbReference>
<comment type="caution">
    <text evidence="2">The sequence shown here is derived from an EMBL/GenBank/DDBJ whole genome shotgun (WGS) entry which is preliminary data.</text>
</comment>
<dbReference type="SMART" id="SM01260">
    <property type="entry name" value="LANC_like"/>
    <property type="match status" value="1"/>
</dbReference>
<sequence>MVPIATQTQCLHADEWLYGRAGYLYGCLFFQKVLGVEEPSLVSGIASVARLMLSRGVAYARRLNSTGSRSPPPVMWEWCHDRYMGAAHGVMGILFMLLHVPELLEGESLDLLRQSLQWLATMRQPSGNWPVVFGEGGADCIHFCHGAPGAVFLFCKAYEVLREEQWLQLAKEAGEVVWKYGLLKKGPGICHGIAGNGYGFLCLYRVTGHPLWLGRAYHFALQIATPEVQKDSRTPDNPLSLFEGLAGTLCFLMDLRLKPKEAAFPLFELEKLWDSKRKRSAEPAADRGGGFEVPD</sequence>
<dbReference type="PRINTS" id="PR01951">
    <property type="entry name" value="LANCEUKARYTE"/>
</dbReference>
<comment type="similarity">
    <text evidence="1">Belongs to the LanC-like protein family.</text>
</comment>
<dbReference type="Pfam" id="PF05147">
    <property type="entry name" value="LANC_like"/>
    <property type="match status" value="1"/>
</dbReference>
<dbReference type="Gene3D" id="1.50.10.10">
    <property type="match status" value="1"/>
</dbReference>
<organism evidence="2 3">
    <name type="scientific">Durusdinium trenchii</name>
    <dbReference type="NCBI Taxonomy" id="1381693"/>
    <lineage>
        <taxon>Eukaryota</taxon>
        <taxon>Sar</taxon>
        <taxon>Alveolata</taxon>
        <taxon>Dinophyceae</taxon>
        <taxon>Suessiales</taxon>
        <taxon>Symbiodiniaceae</taxon>
        <taxon>Durusdinium</taxon>
    </lineage>
</organism>
<dbReference type="PANTHER" id="PTHR12736:SF7">
    <property type="entry name" value="LANC-LIKE PROTEIN 3"/>
    <property type="match status" value="1"/>
</dbReference>
<keyword evidence="3" id="KW-1185">Reference proteome</keyword>
<reference evidence="2 3" key="1">
    <citation type="submission" date="2024-02" db="EMBL/GenBank/DDBJ databases">
        <authorList>
            <person name="Chen Y."/>
            <person name="Shah S."/>
            <person name="Dougan E. K."/>
            <person name="Thang M."/>
            <person name="Chan C."/>
        </authorList>
    </citation>
    <scope>NUCLEOTIDE SEQUENCE [LARGE SCALE GENOMIC DNA]</scope>
</reference>
<dbReference type="PRINTS" id="PR01950">
    <property type="entry name" value="LANCSUPER"/>
</dbReference>
<protein>
    <submittedName>
        <fullName evidence="2">Uncharacterized protein</fullName>
    </submittedName>
</protein>
<dbReference type="EMBL" id="CAXAMN010004503">
    <property type="protein sequence ID" value="CAK9009717.1"/>
    <property type="molecule type" value="Genomic_DNA"/>
</dbReference>
<dbReference type="Proteomes" id="UP001642484">
    <property type="component" value="Unassembled WGS sequence"/>
</dbReference>
<gene>
    <name evidence="2" type="ORF">CCMP2556_LOCUS9782</name>
</gene>
<evidence type="ECO:0000313" key="2">
    <source>
        <dbReference type="EMBL" id="CAK9009717.1"/>
    </source>
</evidence>
<dbReference type="InterPro" id="IPR012341">
    <property type="entry name" value="6hp_glycosidase-like_sf"/>
</dbReference>
<evidence type="ECO:0000313" key="3">
    <source>
        <dbReference type="Proteomes" id="UP001642484"/>
    </source>
</evidence>
<proteinExistence type="inferred from homology"/>
<dbReference type="PANTHER" id="PTHR12736">
    <property type="entry name" value="LANC-LIKE PROTEIN"/>
    <property type="match status" value="1"/>
</dbReference>
<dbReference type="InterPro" id="IPR007822">
    <property type="entry name" value="LANC-like"/>
</dbReference>
<dbReference type="CDD" id="cd04794">
    <property type="entry name" value="euk_LANCL"/>
    <property type="match status" value="1"/>
</dbReference>
<accession>A0ABP0J5T0</accession>